<dbReference type="EMBL" id="LAZR01011660">
    <property type="protein sequence ID" value="KKM60541.1"/>
    <property type="molecule type" value="Genomic_DNA"/>
</dbReference>
<name>A0A0F9JE29_9ZZZZ</name>
<comment type="caution">
    <text evidence="1">The sequence shown here is derived from an EMBL/GenBank/DDBJ whole genome shotgun (WGS) entry which is preliminary data.</text>
</comment>
<dbReference type="AlphaFoldDB" id="A0A0F9JE29"/>
<sequence length="121" mass="13433">LVVMVALEVAVAQVGTNRTFAQDGSTFGTFTMDYCRHFNLHKVLHVATCAGSALRTARNMLGRFIASHSRALARAVRIAELSLVVNRQPGNATYPVTHPIRWICLRSIPLGCIRLNHYAWD</sequence>
<proteinExistence type="predicted"/>
<reference evidence="1" key="1">
    <citation type="journal article" date="2015" name="Nature">
        <title>Complex archaea that bridge the gap between prokaryotes and eukaryotes.</title>
        <authorList>
            <person name="Spang A."/>
            <person name="Saw J.H."/>
            <person name="Jorgensen S.L."/>
            <person name="Zaremba-Niedzwiedzka K."/>
            <person name="Martijn J."/>
            <person name="Lind A.E."/>
            <person name="van Eijk R."/>
            <person name="Schleper C."/>
            <person name="Guy L."/>
            <person name="Ettema T.J."/>
        </authorList>
    </citation>
    <scope>NUCLEOTIDE SEQUENCE</scope>
</reference>
<organism evidence="1">
    <name type="scientific">marine sediment metagenome</name>
    <dbReference type="NCBI Taxonomy" id="412755"/>
    <lineage>
        <taxon>unclassified sequences</taxon>
        <taxon>metagenomes</taxon>
        <taxon>ecological metagenomes</taxon>
    </lineage>
</organism>
<feature type="non-terminal residue" evidence="1">
    <location>
        <position position="1"/>
    </location>
</feature>
<evidence type="ECO:0000313" key="1">
    <source>
        <dbReference type="EMBL" id="KKM60541.1"/>
    </source>
</evidence>
<gene>
    <name evidence="1" type="ORF">LCGC14_1540860</name>
</gene>
<accession>A0A0F9JE29</accession>
<protein>
    <submittedName>
        <fullName evidence="1">Uncharacterized protein</fullName>
    </submittedName>
</protein>